<evidence type="ECO:0000256" key="3">
    <source>
        <dbReference type="ARBA" id="ARBA00022475"/>
    </source>
</evidence>
<dbReference type="Proteomes" id="UP000030661">
    <property type="component" value="Unassembled WGS sequence"/>
</dbReference>
<dbReference type="Gene3D" id="1.10.3720.10">
    <property type="entry name" value="MetI-like"/>
    <property type="match status" value="1"/>
</dbReference>
<dbReference type="GO" id="GO:0055085">
    <property type="term" value="P:transmembrane transport"/>
    <property type="evidence" value="ECO:0007669"/>
    <property type="project" value="InterPro"/>
</dbReference>
<evidence type="ECO:0000313" key="10">
    <source>
        <dbReference type="Proteomes" id="UP000030661"/>
    </source>
</evidence>
<feature type="domain" description="ABC transmembrane type-1" evidence="8">
    <location>
        <begin position="73"/>
        <end position="294"/>
    </location>
</feature>
<accession>A0A081BUU1</accession>
<dbReference type="HOGENOM" id="CLU_016047_0_2_0"/>
<keyword evidence="6 7" id="KW-0472">Membrane</keyword>
<dbReference type="InterPro" id="IPR000515">
    <property type="entry name" value="MetI-like"/>
</dbReference>
<feature type="transmembrane region" description="Helical" evidence="7">
    <location>
        <begin position="77"/>
        <end position="98"/>
    </location>
</feature>
<reference evidence="9" key="1">
    <citation type="journal article" date="2015" name="PeerJ">
        <title>First genomic representation of candidate bacterial phylum KSB3 points to enhanced environmental sensing as a trigger of wastewater bulking.</title>
        <authorList>
            <person name="Sekiguchi Y."/>
            <person name="Ohashi A."/>
            <person name="Parks D.H."/>
            <person name="Yamauchi T."/>
            <person name="Tyson G.W."/>
            <person name="Hugenholtz P."/>
        </authorList>
    </citation>
    <scope>NUCLEOTIDE SEQUENCE [LARGE SCALE GENOMIC DNA]</scope>
</reference>
<dbReference type="GO" id="GO:0005886">
    <property type="term" value="C:plasma membrane"/>
    <property type="evidence" value="ECO:0007669"/>
    <property type="project" value="UniProtKB-SubCell"/>
</dbReference>
<evidence type="ECO:0000256" key="4">
    <source>
        <dbReference type="ARBA" id="ARBA00022692"/>
    </source>
</evidence>
<dbReference type="eggNOG" id="COG1175">
    <property type="taxonomic scope" value="Bacteria"/>
</dbReference>
<evidence type="ECO:0000256" key="2">
    <source>
        <dbReference type="ARBA" id="ARBA00022448"/>
    </source>
</evidence>
<comment type="subcellular location">
    <subcellularLocation>
        <location evidence="1 7">Cell membrane</location>
        <topology evidence="1 7">Multi-pass membrane protein</topology>
    </subcellularLocation>
</comment>
<dbReference type="CDD" id="cd06261">
    <property type="entry name" value="TM_PBP2"/>
    <property type="match status" value="1"/>
</dbReference>
<dbReference type="EMBL" id="DF820464">
    <property type="protein sequence ID" value="GAK56096.1"/>
    <property type="molecule type" value="Genomic_DNA"/>
</dbReference>
<dbReference type="PROSITE" id="PS50928">
    <property type="entry name" value="ABC_TM1"/>
    <property type="match status" value="1"/>
</dbReference>
<dbReference type="PANTHER" id="PTHR30193:SF1">
    <property type="entry name" value="ABC TRANSPORTER PERMEASE PROTEIN YESP-RELATED"/>
    <property type="match status" value="1"/>
</dbReference>
<evidence type="ECO:0000256" key="7">
    <source>
        <dbReference type="RuleBase" id="RU363032"/>
    </source>
</evidence>
<keyword evidence="2 7" id="KW-0813">Transport</keyword>
<keyword evidence="10" id="KW-1185">Reference proteome</keyword>
<dbReference type="STRING" id="1499967.U27_03058"/>
<dbReference type="Pfam" id="PF00528">
    <property type="entry name" value="BPD_transp_1"/>
    <property type="match status" value="1"/>
</dbReference>
<keyword evidence="3" id="KW-1003">Cell membrane</keyword>
<keyword evidence="4 7" id="KW-0812">Transmembrane</keyword>
<feature type="transmembrane region" description="Helical" evidence="7">
    <location>
        <begin position="21"/>
        <end position="40"/>
    </location>
</feature>
<feature type="transmembrane region" description="Helical" evidence="7">
    <location>
        <begin position="151"/>
        <end position="179"/>
    </location>
</feature>
<proteinExistence type="inferred from homology"/>
<organism evidence="9">
    <name type="scientific">Vecturithrix granuli</name>
    <dbReference type="NCBI Taxonomy" id="1499967"/>
    <lineage>
        <taxon>Bacteria</taxon>
        <taxon>Candidatus Moduliflexota</taxon>
        <taxon>Candidatus Vecturitrichia</taxon>
        <taxon>Candidatus Vecturitrichales</taxon>
        <taxon>Candidatus Vecturitrichaceae</taxon>
        <taxon>Candidatus Vecturithrix</taxon>
    </lineage>
</organism>
<dbReference type="AlphaFoldDB" id="A0A081BUU1"/>
<evidence type="ECO:0000259" key="8">
    <source>
        <dbReference type="PROSITE" id="PS50928"/>
    </source>
</evidence>
<feature type="transmembrane region" description="Helical" evidence="7">
    <location>
        <begin position="214"/>
        <end position="235"/>
    </location>
</feature>
<name>A0A081BUU1_VECG1</name>
<keyword evidence="5 7" id="KW-1133">Transmembrane helix</keyword>
<evidence type="ECO:0000256" key="1">
    <source>
        <dbReference type="ARBA" id="ARBA00004651"/>
    </source>
</evidence>
<evidence type="ECO:0000256" key="6">
    <source>
        <dbReference type="ARBA" id="ARBA00023136"/>
    </source>
</evidence>
<feature type="transmembrane region" description="Helical" evidence="7">
    <location>
        <begin position="279"/>
        <end position="297"/>
    </location>
</feature>
<dbReference type="SUPFAM" id="SSF161098">
    <property type="entry name" value="MetI-like"/>
    <property type="match status" value="1"/>
</dbReference>
<dbReference type="PANTHER" id="PTHR30193">
    <property type="entry name" value="ABC TRANSPORTER PERMEASE PROTEIN"/>
    <property type="match status" value="1"/>
</dbReference>
<evidence type="ECO:0000313" key="9">
    <source>
        <dbReference type="EMBL" id="GAK56096.1"/>
    </source>
</evidence>
<comment type="similarity">
    <text evidence="7">Belongs to the binding-protein-dependent transport system permease family.</text>
</comment>
<protein>
    <submittedName>
        <fullName evidence="9">Binding-protein-dependent transport systems inner membrane component</fullName>
    </submittedName>
</protein>
<evidence type="ECO:0000256" key="5">
    <source>
        <dbReference type="ARBA" id="ARBA00022989"/>
    </source>
</evidence>
<sequence length="307" mass="35079">MKFLNGLKIKRETRTFYSFTGLWIVMFIFLNVIPMVYSFYLSLTNFDGMTAPRFIGFKNYLRLLHDYRFLDSLKHTLTFTAFNIIATLTVSFLLATLLNKEIKGKGFFRSVLFLPYAVPIIATVFIWKTVLNRESGFLNMVLGMIHSNLSLNLLVTVPMASLISMFVWQIGGSLIIFLAGLQNISRDLIEAAEIDGASQLCMLRKITIPIMSPIILYQAVVGIMQSFSVIVQPILLTSSPGAAFTAFLNQQPPYQNYFTLIYAFQQAFTNQSFGNGMAAIWYMFAVMAILSFIFLRVTMRYVYYEYE</sequence>
<dbReference type="InterPro" id="IPR035906">
    <property type="entry name" value="MetI-like_sf"/>
</dbReference>
<dbReference type="InterPro" id="IPR051393">
    <property type="entry name" value="ABC_transporter_permease"/>
</dbReference>
<gene>
    <name evidence="9" type="ORF">U27_03058</name>
</gene>
<feature type="transmembrane region" description="Helical" evidence="7">
    <location>
        <begin position="110"/>
        <end position="131"/>
    </location>
</feature>